<feature type="repeat" description="PPR" evidence="3">
    <location>
        <begin position="233"/>
        <end position="267"/>
    </location>
</feature>
<evidence type="ECO:0000313" key="5">
    <source>
        <dbReference type="Proteomes" id="UP001163823"/>
    </source>
</evidence>
<dbReference type="PANTHER" id="PTHR47933:SF60">
    <property type="entry name" value="PENTACOTRIPEPTIDE-REPEAT REGION OF PRORP DOMAIN-CONTAINING PROTEIN"/>
    <property type="match status" value="1"/>
</dbReference>
<keyword evidence="2" id="KW-0677">Repeat</keyword>
<keyword evidence="5" id="KW-1185">Reference proteome</keyword>
<feature type="repeat" description="PPR" evidence="3">
    <location>
        <begin position="83"/>
        <end position="117"/>
    </location>
</feature>
<feature type="repeat" description="PPR" evidence="3">
    <location>
        <begin position="166"/>
        <end position="200"/>
    </location>
</feature>
<proteinExistence type="inferred from homology"/>
<name>A0AAD7KQ53_QUISA</name>
<comment type="caution">
    <text evidence="4">The sequence shown here is derived from an EMBL/GenBank/DDBJ whole genome shotgun (WGS) entry which is preliminary data.</text>
</comment>
<dbReference type="Proteomes" id="UP001163823">
    <property type="component" value="Chromosome 14"/>
</dbReference>
<dbReference type="InterPro" id="IPR051240">
    <property type="entry name" value="Mito_RNA-Proc/Resp"/>
</dbReference>
<evidence type="ECO:0000256" key="3">
    <source>
        <dbReference type="PROSITE-ProRule" id="PRU00708"/>
    </source>
</evidence>
<dbReference type="PROSITE" id="PS51375">
    <property type="entry name" value="PPR"/>
    <property type="match status" value="5"/>
</dbReference>
<organism evidence="4 5">
    <name type="scientific">Quillaja saponaria</name>
    <name type="common">Soap bark tree</name>
    <dbReference type="NCBI Taxonomy" id="32244"/>
    <lineage>
        <taxon>Eukaryota</taxon>
        <taxon>Viridiplantae</taxon>
        <taxon>Streptophyta</taxon>
        <taxon>Embryophyta</taxon>
        <taxon>Tracheophyta</taxon>
        <taxon>Spermatophyta</taxon>
        <taxon>Magnoliopsida</taxon>
        <taxon>eudicotyledons</taxon>
        <taxon>Gunneridae</taxon>
        <taxon>Pentapetalae</taxon>
        <taxon>rosids</taxon>
        <taxon>fabids</taxon>
        <taxon>Fabales</taxon>
        <taxon>Quillajaceae</taxon>
        <taxon>Quillaja</taxon>
    </lineage>
</organism>
<dbReference type="Pfam" id="PF13041">
    <property type="entry name" value="PPR_2"/>
    <property type="match status" value="2"/>
</dbReference>
<dbReference type="KEGG" id="qsa:O6P43_033442"/>
<dbReference type="Pfam" id="PF01535">
    <property type="entry name" value="PPR"/>
    <property type="match status" value="1"/>
</dbReference>
<evidence type="ECO:0000256" key="2">
    <source>
        <dbReference type="ARBA" id="ARBA00022737"/>
    </source>
</evidence>
<dbReference type="InterPro" id="IPR002885">
    <property type="entry name" value="PPR_rpt"/>
</dbReference>
<comment type="similarity">
    <text evidence="1">Belongs to the PPR family. P subfamily.</text>
</comment>
<dbReference type="GO" id="GO:0003729">
    <property type="term" value="F:mRNA binding"/>
    <property type="evidence" value="ECO:0007669"/>
    <property type="project" value="TreeGrafter"/>
</dbReference>
<protein>
    <submittedName>
        <fullName evidence="4">Pentatricopeptide repeat-containing protein</fullName>
    </submittedName>
</protein>
<sequence>MLESNVVTEWVHGFQGLNMLIHVYCRQFNNLSFAIDACRLFARKDGLPSLKTCNLLMNSLVEANEHQKSFEVFEIVCHFVTLDVYLFTTAIKAYGRGGKIDNAIRLFLKIETMSIFPNHVTYNILINALCENGRLDEAFRYKERVGKTREALKIRDDMLAKGIIPNSVILNSLFQGFCKSNQMDRAEHLLEEMLVKGFAVNPNAYYSVINWLCKKQEVVKVLKQMLEKGLVLDSKSYNTLIWGCCEEGKIEEGFKLKEEMAKQGIPPDICTYNLLIQGLSNMGKVDDDNDLLDEGRGNGLVPNIYTYGSL</sequence>
<dbReference type="PANTHER" id="PTHR47933">
    <property type="entry name" value="PENTATRICOPEPTIDE REPEAT-CONTAINING PROTEIN 1, MITOCHONDRIAL"/>
    <property type="match status" value="1"/>
</dbReference>
<evidence type="ECO:0000313" key="4">
    <source>
        <dbReference type="EMBL" id="KAJ7943968.1"/>
    </source>
</evidence>
<dbReference type="AlphaFoldDB" id="A0AAD7KQ53"/>
<dbReference type="EMBL" id="JARAOO010000014">
    <property type="protein sequence ID" value="KAJ7943968.1"/>
    <property type="molecule type" value="Genomic_DNA"/>
</dbReference>
<evidence type="ECO:0000256" key="1">
    <source>
        <dbReference type="ARBA" id="ARBA00007626"/>
    </source>
</evidence>
<feature type="repeat" description="PPR" evidence="3">
    <location>
        <begin position="268"/>
        <end position="302"/>
    </location>
</feature>
<feature type="repeat" description="PPR" evidence="3">
    <location>
        <begin position="118"/>
        <end position="152"/>
    </location>
</feature>
<reference evidence="4" key="1">
    <citation type="journal article" date="2023" name="Science">
        <title>Elucidation of the pathway for biosynthesis of saponin adjuvants from the soapbark tree.</title>
        <authorList>
            <person name="Reed J."/>
            <person name="Orme A."/>
            <person name="El-Demerdash A."/>
            <person name="Owen C."/>
            <person name="Martin L.B.B."/>
            <person name="Misra R.C."/>
            <person name="Kikuchi S."/>
            <person name="Rejzek M."/>
            <person name="Martin A.C."/>
            <person name="Harkess A."/>
            <person name="Leebens-Mack J."/>
            <person name="Louveau T."/>
            <person name="Stephenson M.J."/>
            <person name="Osbourn A."/>
        </authorList>
    </citation>
    <scope>NUCLEOTIDE SEQUENCE</scope>
    <source>
        <strain evidence="4">S10</strain>
    </source>
</reference>
<accession>A0AAD7KQ53</accession>
<gene>
    <name evidence="4" type="ORF">O6P43_033442</name>
</gene>
<dbReference type="Gene3D" id="1.25.40.10">
    <property type="entry name" value="Tetratricopeptide repeat domain"/>
    <property type="match status" value="3"/>
</dbReference>
<dbReference type="NCBIfam" id="TIGR00756">
    <property type="entry name" value="PPR"/>
    <property type="match status" value="4"/>
</dbReference>
<dbReference type="Pfam" id="PF12854">
    <property type="entry name" value="PPR_1"/>
    <property type="match status" value="1"/>
</dbReference>
<dbReference type="InterPro" id="IPR011990">
    <property type="entry name" value="TPR-like_helical_dom_sf"/>
</dbReference>